<feature type="region of interest" description="Disordered" evidence="1">
    <location>
        <begin position="1"/>
        <end position="20"/>
    </location>
</feature>
<comment type="caution">
    <text evidence="3">The sequence shown here is derived from an EMBL/GenBank/DDBJ whole genome shotgun (WGS) entry which is preliminary data.</text>
</comment>
<sequence length="147" mass="16565">MRKERFPNQRKSKLSPRGIRQFQGIAKINDNAYRIDFPGLNSRTNPFEEQGNDEDRGHDNEADAHELGSRIREEGANAQDLGGLHEFGDVFPEELPKGLPPIWGIKHQIDFVPGAAIPNRSAYRSNPEEAKALQRQVDELLAKGHES</sequence>
<evidence type="ECO:0000256" key="1">
    <source>
        <dbReference type="SAM" id="MobiDB-lite"/>
    </source>
</evidence>
<feature type="region of interest" description="Disordered" evidence="1">
    <location>
        <begin position="37"/>
        <end position="68"/>
    </location>
</feature>
<dbReference type="SUPFAM" id="SSF56672">
    <property type="entry name" value="DNA/RNA polymerases"/>
    <property type="match status" value="1"/>
</dbReference>
<protein>
    <recommendedName>
        <fullName evidence="2">Tf2-1-like SH3-like domain-containing protein</fullName>
    </recommendedName>
</protein>
<evidence type="ECO:0000259" key="2">
    <source>
        <dbReference type="Pfam" id="PF24626"/>
    </source>
</evidence>
<proteinExistence type="predicted"/>
<dbReference type="Proteomes" id="UP000233551">
    <property type="component" value="Unassembled WGS sequence"/>
</dbReference>
<reference evidence="3 4" key="1">
    <citation type="submission" date="2017-11" db="EMBL/GenBank/DDBJ databases">
        <title>De-novo sequencing of pomegranate (Punica granatum L.) genome.</title>
        <authorList>
            <person name="Akparov Z."/>
            <person name="Amiraslanov A."/>
            <person name="Hajiyeva S."/>
            <person name="Abbasov M."/>
            <person name="Kaur K."/>
            <person name="Hamwieh A."/>
            <person name="Solovyev V."/>
            <person name="Salamov A."/>
            <person name="Braich B."/>
            <person name="Kosarev P."/>
            <person name="Mahmoud A."/>
            <person name="Hajiyev E."/>
            <person name="Babayeva S."/>
            <person name="Izzatullayeva V."/>
            <person name="Mammadov A."/>
            <person name="Mammadov A."/>
            <person name="Sharifova S."/>
            <person name="Ojaghi J."/>
            <person name="Eynullazada K."/>
            <person name="Bayramov B."/>
            <person name="Abdulazimova A."/>
            <person name="Shahmuradov I."/>
        </authorList>
    </citation>
    <scope>NUCLEOTIDE SEQUENCE [LARGE SCALE GENOMIC DNA]</scope>
    <source>
        <strain evidence="4">cv. AG2017</strain>
        <tissue evidence="3">Leaf</tissue>
    </source>
</reference>
<dbReference type="STRING" id="22663.A0A2I0KPJ9"/>
<evidence type="ECO:0000313" key="3">
    <source>
        <dbReference type="EMBL" id="PKI70260.1"/>
    </source>
</evidence>
<evidence type="ECO:0000313" key="4">
    <source>
        <dbReference type="Proteomes" id="UP000233551"/>
    </source>
</evidence>
<dbReference type="AlphaFoldDB" id="A0A2I0KPJ9"/>
<dbReference type="InterPro" id="IPR056924">
    <property type="entry name" value="SH3_Tf2-1"/>
</dbReference>
<dbReference type="Gene3D" id="3.10.10.10">
    <property type="entry name" value="HIV Type 1 Reverse Transcriptase, subunit A, domain 1"/>
    <property type="match status" value="1"/>
</dbReference>
<dbReference type="EMBL" id="PGOL01000465">
    <property type="protein sequence ID" value="PKI70260.1"/>
    <property type="molecule type" value="Genomic_DNA"/>
</dbReference>
<dbReference type="InterPro" id="IPR043502">
    <property type="entry name" value="DNA/RNA_pol_sf"/>
</dbReference>
<dbReference type="PANTHER" id="PTHR35046">
    <property type="entry name" value="ZINC KNUCKLE (CCHC-TYPE) FAMILY PROTEIN"/>
    <property type="match status" value="1"/>
</dbReference>
<feature type="domain" description="Tf2-1-like SH3-like" evidence="2">
    <location>
        <begin position="2"/>
        <end position="39"/>
    </location>
</feature>
<dbReference type="PANTHER" id="PTHR35046:SF9">
    <property type="entry name" value="RNA-DIRECTED DNA POLYMERASE"/>
    <property type="match status" value="1"/>
</dbReference>
<accession>A0A2I0KPJ9</accession>
<feature type="compositionally biased region" description="Basic and acidic residues" evidence="1">
    <location>
        <begin position="53"/>
        <end position="68"/>
    </location>
</feature>
<organism evidence="3 4">
    <name type="scientific">Punica granatum</name>
    <name type="common">Pomegranate</name>
    <dbReference type="NCBI Taxonomy" id="22663"/>
    <lineage>
        <taxon>Eukaryota</taxon>
        <taxon>Viridiplantae</taxon>
        <taxon>Streptophyta</taxon>
        <taxon>Embryophyta</taxon>
        <taxon>Tracheophyta</taxon>
        <taxon>Spermatophyta</taxon>
        <taxon>Magnoliopsida</taxon>
        <taxon>eudicotyledons</taxon>
        <taxon>Gunneridae</taxon>
        <taxon>Pentapetalae</taxon>
        <taxon>rosids</taxon>
        <taxon>malvids</taxon>
        <taxon>Myrtales</taxon>
        <taxon>Lythraceae</taxon>
        <taxon>Punica</taxon>
    </lineage>
</organism>
<dbReference type="Pfam" id="PF24626">
    <property type="entry name" value="SH3_Tf2-1"/>
    <property type="match status" value="1"/>
</dbReference>
<name>A0A2I0KPJ9_PUNGR</name>
<keyword evidence="4" id="KW-1185">Reference proteome</keyword>
<gene>
    <name evidence="3" type="ORF">CRG98_009337</name>
</gene>